<dbReference type="InterPro" id="IPR020845">
    <property type="entry name" value="AMP-binding_CS"/>
</dbReference>
<feature type="domain" description="AMP-binding enzyme C-terminal" evidence="2">
    <location>
        <begin position="448"/>
        <end position="523"/>
    </location>
</feature>
<sequence>MPYNIADLFEHTADAVADRVCVIDGDVRLTYRELDERANRIGHYLAAQGVSAGDHVGIYAQNSHQWLEAMLGSLKIRAVPININYRYVEDELSYLIENAQLVACVFDQEYADRLAAVADRSPLLGTLIHIEDGSGADTSALGSVPFDDAIAQGSPERDFPARSGDDIYVIYTGGTTGMPKGVMWRHEDIFFALGQGIDALTGERVASEYTRSEQAAASENPLVFCVIPPLMHGAAQIATLSQWFLGSTLVMVRKFDAEGVWDLFESQGVNSVLLTGDAMARPLMDALDAEPDRWDLSALISVSSSAALFSQSLKDRYVERFPDIVLTDSVGSTESGFNGLMYASKGQKAAGGGPTVAPGRDVVILDDDLRLIPPGDTRVGKLGRGGNIPLGYFNDPVKTAETFVIAADGRRYAVSGDSAQWTDEGHLTMLGRGSVSINSGGEKIFPEEVEQALKSHPAVFDCTVVGVADDRWGQRVAAVVQLSDDKTCTLDELIVHARTHIAGYKVPRELHVVDQMVRSPAGKPDYRWAKALAESGEARRDG</sequence>
<dbReference type="Pfam" id="PF13193">
    <property type="entry name" value="AMP-binding_C"/>
    <property type="match status" value="1"/>
</dbReference>
<accession>L7W222</accession>
<dbReference type="InterPro" id="IPR045851">
    <property type="entry name" value="AMP-bd_C_sf"/>
</dbReference>
<evidence type="ECO:0000259" key="1">
    <source>
        <dbReference type="Pfam" id="PF00501"/>
    </source>
</evidence>
<keyword evidence="3" id="KW-0436">Ligase</keyword>
<dbReference type="Pfam" id="PF00501">
    <property type="entry name" value="AMP-binding"/>
    <property type="match status" value="1"/>
</dbReference>
<feature type="domain" description="AMP-dependent synthetase/ligase" evidence="1">
    <location>
        <begin position="9"/>
        <end position="382"/>
    </location>
</feature>
<dbReference type="InterPro" id="IPR042099">
    <property type="entry name" value="ANL_N_sf"/>
</dbReference>
<dbReference type="InterPro" id="IPR000873">
    <property type="entry name" value="AMP-dep_synth/lig_dom"/>
</dbReference>
<dbReference type="NCBIfam" id="NF005863">
    <property type="entry name" value="PRK07798.1"/>
    <property type="match status" value="1"/>
</dbReference>
<name>L7W222_9BACT</name>
<dbReference type="InterPro" id="IPR050237">
    <property type="entry name" value="ATP-dep_AMP-bd_enzyme"/>
</dbReference>
<dbReference type="Gene3D" id="3.40.50.12780">
    <property type="entry name" value="N-terminal domain of ligase-like"/>
    <property type="match status" value="1"/>
</dbReference>
<dbReference type="SUPFAM" id="SSF56801">
    <property type="entry name" value="Acetyl-CoA synthetase-like"/>
    <property type="match status" value="1"/>
</dbReference>
<dbReference type="PROSITE" id="PS00455">
    <property type="entry name" value="AMP_BINDING"/>
    <property type="match status" value="1"/>
</dbReference>
<dbReference type="InterPro" id="IPR025110">
    <property type="entry name" value="AMP-bd_C"/>
</dbReference>
<reference evidence="3" key="1">
    <citation type="submission" date="2012-09" db="EMBL/GenBank/DDBJ databases">
        <title>Metagenomic Characterization of a Microbial Community in Wastewater Detects High Levels of Antibiotic Resistance.</title>
        <authorList>
            <person name="Abrams M."/>
            <person name="Caldwell A."/>
            <person name="Vandaei E."/>
            <person name="Lee W."/>
            <person name="Perrott J."/>
            <person name="Khan S.Y."/>
            <person name="Ta J."/>
            <person name="Romero D."/>
            <person name="Nguyen V."/>
            <person name="Pourmand N."/>
            <person name="Ouverney C.C."/>
        </authorList>
    </citation>
    <scope>NUCLEOTIDE SEQUENCE</scope>
</reference>
<dbReference type="PANTHER" id="PTHR43767">
    <property type="entry name" value="LONG-CHAIN-FATTY-ACID--COA LIGASE"/>
    <property type="match status" value="1"/>
</dbReference>
<evidence type="ECO:0000259" key="2">
    <source>
        <dbReference type="Pfam" id="PF13193"/>
    </source>
</evidence>
<dbReference type="Gene3D" id="3.30.300.30">
    <property type="match status" value="1"/>
</dbReference>
<dbReference type="PANTHER" id="PTHR43767:SF1">
    <property type="entry name" value="NONRIBOSOMAL PEPTIDE SYNTHASE PES1 (EUROFUNG)-RELATED"/>
    <property type="match status" value="1"/>
</dbReference>
<organism evidence="3">
    <name type="scientific">uncultured bacterium A1Q1_fos_2286</name>
    <dbReference type="NCBI Taxonomy" id="1256566"/>
    <lineage>
        <taxon>Bacteria</taxon>
        <taxon>environmental samples</taxon>
    </lineage>
</organism>
<dbReference type="AlphaFoldDB" id="L7W222"/>
<protein>
    <submittedName>
        <fullName evidence="3">Long-chain-fatty-acid--CoA ligase</fullName>
        <ecNumber evidence="3">6.2.1.3</ecNumber>
    </submittedName>
</protein>
<dbReference type="GO" id="GO:0004467">
    <property type="term" value="F:long-chain fatty acid-CoA ligase activity"/>
    <property type="evidence" value="ECO:0007669"/>
    <property type="project" value="UniProtKB-EC"/>
</dbReference>
<evidence type="ECO:0000313" key="3">
    <source>
        <dbReference type="EMBL" id="AGC72675.1"/>
    </source>
</evidence>
<proteinExistence type="predicted"/>
<dbReference type="EMBL" id="JX649909">
    <property type="protein sequence ID" value="AGC72675.1"/>
    <property type="molecule type" value="Genomic_DNA"/>
</dbReference>
<dbReference type="EC" id="6.2.1.3" evidence="3"/>